<protein>
    <submittedName>
        <fullName evidence="1">Uncharacterized protein</fullName>
    </submittedName>
</protein>
<accession>W5S4K8</accession>
<dbReference type="RefSeq" id="YP_009001003.1">
    <property type="nucleotide sequence ID" value="NC_023423.1"/>
</dbReference>
<name>W5S4K8_9VIRU</name>
<reference evidence="1 2" key="1">
    <citation type="journal article" date="2014" name="Proc. Natl. Acad. Sci. U.S.A.">
        <title>Thirty-thousand-year-old distant relative of giant icosahedral DNA viruses with a pandoravirus morphology.</title>
        <authorList>
            <person name="Legendre M."/>
            <person name="Bartoli J."/>
            <person name="Shmakova L."/>
            <person name="Jeudy S."/>
            <person name="Labadie K."/>
            <person name="Adrait A."/>
            <person name="Lescot M."/>
            <person name="Poirot O."/>
            <person name="Bertaux L."/>
            <person name="Bruley C."/>
            <person name="Coute Y."/>
            <person name="Rivkina E."/>
            <person name="Abergel C."/>
            <person name="Claverie J.M."/>
        </authorList>
    </citation>
    <scope>NUCLEOTIDE SEQUENCE [LARGE SCALE GENOMIC DNA]</scope>
    <source>
        <strain evidence="1">P1084-T</strain>
    </source>
</reference>
<evidence type="ECO:0000313" key="1">
    <source>
        <dbReference type="EMBL" id="AHH01668.1"/>
    </source>
</evidence>
<keyword evidence="2" id="KW-1185">Reference proteome</keyword>
<dbReference type="OrthoDB" id="33960at10239"/>
<proteinExistence type="predicted"/>
<evidence type="ECO:0000313" key="2">
    <source>
        <dbReference type="Proteomes" id="UP000202176"/>
    </source>
</evidence>
<gene>
    <name evidence="1" type="ORF">pv_101</name>
</gene>
<dbReference type="Proteomes" id="UP000202176">
    <property type="component" value="Segment"/>
</dbReference>
<organism evidence="1 2">
    <name type="scientific">Pithovirus sibericum</name>
    <dbReference type="NCBI Taxonomy" id="1450746"/>
    <lineage>
        <taxon>Viruses</taxon>
        <taxon>Pithoviruses</taxon>
        <taxon>Orthopithovirinae</taxon>
        <taxon>Alphapithovirus</taxon>
        <taxon>Alphapithovirus sibericum</taxon>
    </lineage>
</organism>
<dbReference type="EMBL" id="KF740664">
    <property type="protein sequence ID" value="AHH01668.1"/>
    <property type="molecule type" value="Genomic_DNA"/>
</dbReference>
<dbReference type="KEGG" id="vg:18266129"/>
<sequence length="373" mass="43418">MLADYVFDWFAHERENFRRRILTDPETEFSLSCDSGCRRSSEWLDKGYKCRHCHQIAKIARKLPLFEIEAGKNKGKKFIVKEVNCSPDFMVRVKGDKKLILYDSLRGSFFVSCVLEDTKLPTLNYISSSYQCQGGQVFRELHSKLEENPQEFTFEMMVQLLATLHFLSTFEFVCENPSIQIANEPTAFDYDGVTIRSNSCIKLDTIEDSSMTVKIGTENYRFIPVSKSRKIILLHSSQPKKETNKNEEWFVPNHHFSHLKHLGDCSLNVYLCFLKIRPYLRDQRCLSLWRELWKDEQFDQIENFPGWLPEIRQEIKCDDKMNCSITNVRKLPTSSTANSPIGYPSLDGMSIRKNAICHLWQKLKIMSAGKTSN</sequence>
<dbReference type="GeneID" id="18266129"/>